<dbReference type="EMBL" id="PVWQ01000011">
    <property type="protein sequence ID" value="RDW68857.1"/>
    <property type="molecule type" value="Genomic_DNA"/>
</dbReference>
<evidence type="ECO:0000313" key="3">
    <source>
        <dbReference type="Proteomes" id="UP000256690"/>
    </source>
</evidence>
<feature type="domain" description="N-acetyltransferase" evidence="1">
    <location>
        <begin position="141"/>
        <end position="227"/>
    </location>
</feature>
<name>A0A3D8R4E5_9EURO</name>
<dbReference type="InterPro" id="IPR051531">
    <property type="entry name" value="N-acetyltransferase"/>
</dbReference>
<dbReference type="SUPFAM" id="SSF55729">
    <property type="entry name" value="Acyl-CoA N-acyltransferases (Nat)"/>
    <property type="match status" value="1"/>
</dbReference>
<dbReference type="PANTHER" id="PTHR43792:SF13">
    <property type="entry name" value="ACETYLTRANSFERASE"/>
    <property type="match status" value="1"/>
</dbReference>
<sequence>MSPFQPFSIATPRLILIPTPIAINQFPYRALYASLHANTDFCTMGFGAHFPARNWSDEETRAIIAREIARNWEPYGFGDFAVGLLPGTREMSTRGNDFVVLHGNNTLTPAELENIKWIGYAGIRDATTTSLPPREEGDEPFLPWQVMVEVRYGISPEFWGRGLAKEAAEAVISWAIGERGVRRFIAETEKGNSRSGKVLRELGFRLSGTDYWKEESQAEWEFVVPVEDGQRDMSS</sequence>
<proteinExistence type="predicted"/>
<dbReference type="PANTHER" id="PTHR43792">
    <property type="entry name" value="GNAT FAMILY, PUTATIVE (AFU_ORTHOLOGUE AFUA_3G00765)-RELATED-RELATED"/>
    <property type="match status" value="1"/>
</dbReference>
<dbReference type="AlphaFoldDB" id="A0A3D8R4E5"/>
<evidence type="ECO:0000259" key="1">
    <source>
        <dbReference type="PROSITE" id="PS51186"/>
    </source>
</evidence>
<comment type="caution">
    <text evidence="2">The sequence shown here is derived from an EMBL/GenBank/DDBJ whole genome shotgun (WGS) entry which is preliminary data.</text>
</comment>
<dbReference type="Pfam" id="PF13302">
    <property type="entry name" value="Acetyltransf_3"/>
    <property type="match status" value="1"/>
</dbReference>
<organism evidence="2 3">
    <name type="scientific">Aspergillus mulundensis</name>
    <dbReference type="NCBI Taxonomy" id="1810919"/>
    <lineage>
        <taxon>Eukaryota</taxon>
        <taxon>Fungi</taxon>
        <taxon>Dikarya</taxon>
        <taxon>Ascomycota</taxon>
        <taxon>Pezizomycotina</taxon>
        <taxon>Eurotiomycetes</taxon>
        <taxon>Eurotiomycetidae</taxon>
        <taxon>Eurotiales</taxon>
        <taxon>Aspergillaceae</taxon>
        <taxon>Aspergillus</taxon>
        <taxon>Aspergillus subgen. Nidulantes</taxon>
    </lineage>
</organism>
<dbReference type="PROSITE" id="PS51186">
    <property type="entry name" value="GNAT"/>
    <property type="match status" value="1"/>
</dbReference>
<dbReference type="CDD" id="cd04301">
    <property type="entry name" value="NAT_SF"/>
    <property type="match status" value="1"/>
</dbReference>
<dbReference type="Gene3D" id="3.40.630.30">
    <property type="match status" value="1"/>
</dbReference>
<dbReference type="GO" id="GO:0016747">
    <property type="term" value="F:acyltransferase activity, transferring groups other than amino-acyl groups"/>
    <property type="evidence" value="ECO:0007669"/>
    <property type="project" value="InterPro"/>
</dbReference>
<dbReference type="InterPro" id="IPR000182">
    <property type="entry name" value="GNAT_dom"/>
</dbReference>
<evidence type="ECO:0000313" key="2">
    <source>
        <dbReference type="EMBL" id="RDW68857.1"/>
    </source>
</evidence>
<keyword evidence="3" id="KW-1185">Reference proteome</keyword>
<reference evidence="2 3" key="1">
    <citation type="journal article" date="2018" name="IMA Fungus">
        <title>IMA Genome-F 9: Draft genome sequence of Annulohypoxylon stygium, Aspergillus mulundensis, Berkeleyomyces basicola (syn. Thielaviopsis basicola), Ceratocystis smalleyi, two Cercospora beticola strains, Coleophoma cylindrospora, Fusarium fracticaudum, Phialophora cf. hyalina, and Morchella septimelata.</title>
        <authorList>
            <person name="Wingfield B.D."/>
            <person name="Bills G.F."/>
            <person name="Dong Y."/>
            <person name="Huang W."/>
            <person name="Nel W.J."/>
            <person name="Swalarsk-Parry B.S."/>
            <person name="Vaghefi N."/>
            <person name="Wilken P.M."/>
            <person name="An Z."/>
            <person name="de Beer Z.W."/>
            <person name="De Vos L."/>
            <person name="Chen L."/>
            <person name="Duong T.A."/>
            <person name="Gao Y."/>
            <person name="Hammerbacher A."/>
            <person name="Kikkert J.R."/>
            <person name="Li Y."/>
            <person name="Li H."/>
            <person name="Li K."/>
            <person name="Li Q."/>
            <person name="Liu X."/>
            <person name="Ma X."/>
            <person name="Naidoo K."/>
            <person name="Pethybridge S.J."/>
            <person name="Sun J."/>
            <person name="Steenkamp E.T."/>
            <person name="van der Nest M.A."/>
            <person name="van Wyk S."/>
            <person name="Wingfield M.J."/>
            <person name="Xiong C."/>
            <person name="Yue Q."/>
            <person name="Zhang X."/>
        </authorList>
    </citation>
    <scope>NUCLEOTIDE SEQUENCE [LARGE SCALE GENOMIC DNA]</scope>
    <source>
        <strain evidence="2 3">DSM 5745</strain>
    </source>
</reference>
<dbReference type="OrthoDB" id="630895at2759"/>
<accession>A0A3D8R4E5</accession>
<dbReference type="RefSeq" id="XP_026600646.1">
    <property type="nucleotide sequence ID" value="XM_026750633.1"/>
</dbReference>
<dbReference type="InterPro" id="IPR016181">
    <property type="entry name" value="Acyl_CoA_acyltransferase"/>
</dbReference>
<gene>
    <name evidence="2" type="ORF">DSM5745_08617</name>
</gene>
<dbReference type="GeneID" id="38118987"/>
<dbReference type="Proteomes" id="UP000256690">
    <property type="component" value="Unassembled WGS sequence"/>
</dbReference>
<protein>
    <recommendedName>
        <fullName evidence="1">N-acetyltransferase domain-containing protein</fullName>
    </recommendedName>
</protein>